<reference evidence="3" key="2">
    <citation type="submission" date="2020-09" db="EMBL/GenBank/DDBJ databases">
        <authorList>
            <person name="Sun Q."/>
            <person name="Ohkuma M."/>
        </authorList>
    </citation>
    <scope>NUCLEOTIDE SEQUENCE</scope>
    <source>
        <strain evidence="3">JCM 4637</strain>
    </source>
</reference>
<comment type="caution">
    <text evidence="3">The sequence shown here is derived from an EMBL/GenBank/DDBJ whole genome shotgun (WGS) entry which is preliminary data.</text>
</comment>
<dbReference type="EMBL" id="BMVC01000012">
    <property type="protein sequence ID" value="GHD06011.1"/>
    <property type="molecule type" value="Genomic_DNA"/>
</dbReference>
<reference evidence="3" key="1">
    <citation type="journal article" date="2014" name="Int. J. Syst. Evol. Microbiol.">
        <title>Complete genome sequence of Corynebacterium casei LMG S-19264T (=DSM 44701T), isolated from a smear-ripened cheese.</title>
        <authorList>
            <consortium name="US DOE Joint Genome Institute (JGI-PGF)"/>
            <person name="Walter F."/>
            <person name="Albersmeier A."/>
            <person name="Kalinowski J."/>
            <person name="Ruckert C."/>
        </authorList>
    </citation>
    <scope>NUCLEOTIDE SEQUENCE</scope>
    <source>
        <strain evidence="3">JCM 4637</strain>
    </source>
</reference>
<evidence type="ECO:0000259" key="2">
    <source>
        <dbReference type="Pfam" id="PF12697"/>
    </source>
</evidence>
<proteinExistence type="predicted"/>
<evidence type="ECO:0000256" key="1">
    <source>
        <dbReference type="SAM" id="MobiDB-lite"/>
    </source>
</evidence>
<evidence type="ECO:0000313" key="3">
    <source>
        <dbReference type="EMBL" id="GHD06011.1"/>
    </source>
</evidence>
<dbReference type="InterPro" id="IPR000073">
    <property type="entry name" value="AB_hydrolase_1"/>
</dbReference>
<dbReference type="AlphaFoldDB" id="A0A919CD81"/>
<dbReference type="PANTHER" id="PTHR43433:SF5">
    <property type="entry name" value="AB HYDROLASE-1 DOMAIN-CONTAINING PROTEIN"/>
    <property type="match status" value="1"/>
</dbReference>
<feature type="region of interest" description="Disordered" evidence="1">
    <location>
        <begin position="221"/>
        <end position="241"/>
    </location>
</feature>
<organism evidence="3 4">
    <name type="scientific">Streptomyces finlayi</name>
    <dbReference type="NCBI Taxonomy" id="67296"/>
    <lineage>
        <taxon>Bacteria</taxon>
        <taxon>Bacillati</taxon>
        <taxon>Actinomycetota</taxon>
        <taxon>Actinomycetes</taxon>
        <taxon>Kitasatosporales</taxon>
        <taxon>Streptomycetaceae</taxon>
        <taxon>Streptomyces</taxon>
    </lineage>
</organism>
<protein>
    <submittedName>
        <fullName evidence="3">Alpha/beta hydrolase</fullName>
    </submittedName>
</protein>
<dbReference type="PANTHER" id="PTHR43433">
    <property type="entry name" value="HYDROLASE, ALPHA/BETA FOLD FAMILY PROTEIN"/>
    <property type="match status" value="1"/>
</dbReference>
<feature type="domain" description="AB hydrolase-1" evidence="2">
    <location>
        <begin position="25"/>
        <end position="241"/>
    </location>
</feature>
<dbReference type="Proteomes" id="UP000638353">
    <property type="component" value="Unassembled WGS sequence"/>
</dbReference>
<keyword evidence="3" id="KW-0378">Hydrolase</keyword>
<dbReference type="Pfam" id="PF12697">
    <property type="entry name" value="Abhydrolase_6"/>
    <property type="match status" value="1"/>
</dbReference>
<dbReference type="RefSeq" id="WP_189825743.1">
    <property type="nucleotide sequence ID" value="NZ_BMVC01000012.1"/>
</dbReference>
<name>A0A919CD81_9ACTN</name>
<evidence type="ECO:0000313" key="4">
    <source>
        <dbReference type="Proteomes" id="UP000638353"/>
    </source>
</evidence>
<dbReference type="Gene3D" id="3.40.50.1820">
    <property type="entry name" value="alpha/beta hydrolase"/>
    <property type="match status" value="1"/>
</dbReference>
<gene>
    <name evidence="3" type="ORF">GCM10010334_57350</name>
</gene>
<accession>A0A919CD81</accession>
<feature type="compositionally biased region" description="Basic and acidic residues" evidence="1">
    <location>
        <begin position="221"/>
        <end position="233"/>
    </location>
</feature>
<dbReference type="InterPro" id="IPR050471">
    <property type="entry name" value="AB_hydrolase"/>
</dbReference>
<dbReference type="InterPro" id="IPR029058">
    <property type="entry name" value="AB_hydrolase_fold"/>
</dbReference>
<dbReference type="GO" id="GO:0016787">
    <property type="term" value="F:hydrolase activity"/>
    <property type="evidence" value="ECO:0007669"/>
    <property type="project" value="UniProtKB-KW"/>
</dbReference>
<sequence length="268" mass="27990">MSKVISRDGTPLAYERTGEGPPLILVGGAFSTGTAEGPLAGLLAERFSVVTYDRRGRGDSGDTAPYTVAREVEDLAALVEEVGGSACLYGMSSGGALVLRAVAAGLSVPRLGVYEPPFTVLEETRAEKAAYTRRLNALLDEGDRGAAVELFLSVVGMPKEFVVQMKQAPVWRSFESLAPTLAYDDAVMGDGTVPVERLAALAQPVLVVSGDASPGVMRDAARRTAESVPDGRHVSLPQQTHDVDPRKLAPVLEEFFAASAASAGSAAS</sequence>
<dbReference type="SUPFAM" id="SSF53474">
    <property type="entry name" value="alpha/beta-Hydrolases"/>
    <property type="match status" value="1"/>
</dbReference>